<name>A0ABT4Q1W1_9BACL</name>
<dbReference type="InterPro" id="IPR036291">
    <property type="entry name" value="NAD(P)-bd_dom_sf"/>
</dbReference>
<dbReference type="InterPro" id="IPR051317">
    <property type="entry name" value="Gfo/Idh/MocA_oxidoreduct"/>
</dbReference>
<gene>
    <name evidence="4" type="ORF">O9H85_00140</name>
</gene>
<dbReference type="EMBL" id="JAQAGZ010000001">
    <property type="protein sequence ID" value="MCZ8510873.1"/>
    <property type="molecule type" value="Genomic_DNA"/>
</dbReference>
<proteinExistence type="inferred from homology"/>
<evidence type="ECO:0000259" key="3">
    <source>
        <dbReference type="Pfam" id="PF01408"/>
    </source>
</evidence>
<keyword evidence="2" id="KW-0560">Oxidoreductase</keyword>
<dbReference type="PANTHER" id="PTHR43708">
    <property type="entry name" value="CONSERVED EXPRESSED OXIDOREDUCTASE (EUROFUNG)"/>
    <property type="match status" value="1"/>
</dbReference>
<comment type="caution">
    <text evidence="4">The sequence shown here is derived from an EMBL/GenBank/DDBJ whole genome shotgun (WGS) entry which is preliminary data.</text>
</comment>
<protein>
    <submittedName>
        <fullName evidence="4">Gfo/Idh/MocA family oxidoreductase</fullName>
    </submittedName>
</protein>
<sequence>MHKTLKIGMIGLDTSHCIAFTKLLNDVNNEYHVPGGKVEVAFPGGSQDFELSSSRVEVYTNQLRDEFHVQIVESPEAVAESCDAILLESVDGRVHLEQFRKIAPFGKPVFVDKPFAVNGEAAKEIAALAEQYNIRLMSASALRYAEGLSEAIRQSEKGEIIGAETYGPMAIVPTQPGFFWYGIHSVEMLFTILGGNCEQVKTITNENHDVIVGLWEDGRIGTVRGNRKGNNTFGALIHREKGSDFVDVYDNPKPYYASLLEKIMVMFQEGKHDISIDDTLQIVRFLEAANESRITGKSVVL</sequence>
<dbReference type="InterPro" id="IPR000683">
    <property type="entry name" value="Gfo/Idh/MocA-like_OxRdtase_N"/>
</dbReference>
<evidence type="ECO:0000313" key="4">
    <source>
        <dbReference type="EMBL" id="MCZ8510873.1"/>
    </source>
</evidence>
<dbReference type="Proteomes" id="UP001527882">
    <property type="component" value="Unassembled WGS sequence"/>
</dbReference>
<organism evidence="4 5">
    <name type="scientific">Paenibacillus gyeongsangnamensis</name>
    <dbReference type="NCBI Taxonomy" id="3388067"/>
    <lineage>
        <taxon>Bacteria</taxon>
        <taxon>Bacillati</taxon>
        <taxon>Bacillota</taxon>
        <taxon>Bacilli</taxon>
        <taxon>Bacillales</taxon>
        <taxon>Paenibacillaceae</taxon>
        <taxon>Paenibacillus</taxon>
    </lineage>
</organism>
<accession>A0ABT4Q1W1</accession>
<keyword evidence="5" id="KW-1185">Reference proteome</keyword>
<dbReference type="PANTHER" id="PTHR43708:SF5">
    <property type="entry name" value="CONSERVED EXPRESSED OXIDOREDUCTASE (EUROFUNG)-RELATED"/>
    <property type="match status" value="1"/>
</dbReference>
<reference evidence="4 5" key="1">
    <citation type="submission" date="2022-12" db="EMBL/GenBank/DDBJ databases">
        <title>Draft genome sequence of Paenibacillus sp. dW9.</title>
        <authorList>
            <person name="Choi E.-W."/>
            <person name="Kim D.-U."/>
        </authorList>
    </citation>
    <scope>NUCLEOTIDE SEQUENCE [LARGE SCALE GENOMIC DNA]</scope>
    <source>
        <strain evidence="5">dW9</strain>
    </source>
</reference>
<dbReference type="Gene3D" id="3.30.360.10">
    <property type="entry name" value="Dihydrodipicolinate Reductase, domain 2"/>
    <property type="match status" value="1"/>
</dbReference>
<comment type="similarity">
    <text evidence="1">Belongs to the Gfo/Idh/MocA family.</text>
</comment>
<feature type="domain" description="Gfo/Idh/MocA-like oxidoreductase N-terminal" evidence="3">
    <location>
        <begin position="61"/>
        <end position="137"/>
    </location>
</feature>
<evidence type="ECO:0000256" key="1">
    <source>
        <dbReference type="ARBA" id="ARBA00010928"/>
    </source>
</evidence>
<evidence type="ECO:0000256" key="2">
    <source>
        <dbReference type="ARBA" id="ARBA00023002"/>
    </source>
</evidence>
<dbReference type="Gene3D" id="3.40.50.720">
    <property type="entry name" value="NAD(P)-binding Rossmann-like Domain"/>
    <property type="match status" value="1"/>
</dbReference>
<dbReference type="SUPFAM" id="SSF51735">
    <property type="entry name" value="NAD(P)-binding Rossmann-fold domains"/>
    <property type="match status" value="1"/>
</dbReference>
<dbReference type="RefSeq" id="WP_269879249.1">
    <property type="nucleotide sequence ID" value="NZ_JAQAGZ010000001.1"/>
</dbReference>
<dbReference type="Pfam" id="PF01408">
    <property type="entry name" value="GFO_IDH_MocA"/>
    <property type="match status" value="1"/>
</dbReference>
<evidence type="ECO:0000313" key="5">
    <source>
        <dbReference type="Proteomes" id="UP001527882"/>
    </source>
</evidence>